<dbReference type="HOGENOM" id="CLU_2635699_0_0_11"/>
<protein>
    <submittedName>
        <fullName evidence="2">Uncharacterized protein</fullName>
    </submittedName>
</protein>
<feature type="region of interest" description="Disordered" evidence="1">
    <location>
        <begin position="1"/>
        <end position="27"/>
    </location>
</feature>
<dbReference type="EMBL" id="ADNW02000003">
    <property type="protein sequence ID" value="EGD25809.1"/>
    <property type="molecule type" value="Genomic_DNA"/>
</dbReference>
<organism evidence="2 3">
    <name type="scientific">Prescottella equi ATCC 33707</name>
    <dbReference type="NCBI Taxonomy" id="525370"/>
    <lineage>
        <taxon>Bacteria</taxon>
        <taxon>Bacillati</taxon>
        <taxon>Actinomycetota</taxon>
        <taxon>Actinomycetes</taxon>
        <taxon>Mycobacteriales</taxon>
        <taxon>Nocardiaceae</taxon>
        <taxon>Prescottella</taxon>
    </lineage>
</organism>
<sequence length="77" mass="8706">MRRHSDKANSRHAGEMPATNTRNAPDMRFRSLVACRGSPIRPFRATSVQNAATNSVHQLNRTPSSQEPCKSRSRRRC</sequence>
<feature type="region of interest" description="Disordered" evidence="1">
    <location>
        <begin position="48"/>
        <end position="77"/>
    </location>
</feature>
<dbReference type="Proteomes" id="UP000004245">
    <property type="component" value="Unassembled WGS sequence"/>
</dbReference>
<name>E9SW63_RHOHA</name>
<feature type="compositionally biased region" description="Polar residues" evidence="1">
    <location>
        <begin position="48"/>
        <end position="68"/>
    </location>
</feature>
<keyword evidence="3" id="KW-1185">Reference proteome</keyword>
<evidence type="ECO:0000313" key="2">
    <source>
        <dbReference type="EMBL" id="EGD25809.1"/>
    </source>
</evidence>
<evidence type="ECO:0000256" key="1">
    <source>
        <dbReference type="SAM" id="MobiDB-lite"/>
    </source>
</evidence>
<dbReference type="AlphaFoldDB" id="E9SW63"/>
<comment type="caution">
    <text evidence="2">The sequence shown here is derived from an EMBL/GenBank/DDBJ whole genome shotgun (WGS) entry which is preliminary data.</text>
</comment>
<feature type="compositionally biased region" description="Basic and acidic residues" evidence="1">
    <location>
        <begin position="1"/>
        <end position="14"/>
    </location>
</feature>
<reference evidence="2" key="1">
    <citation type="submission" date="2011-01" db="EMBL/GenBank/DDBJ databases">
        <authorList>
            <person name="Muzny D."/>
            <person name="Qin X."/>
            <person name="Buhay C."/>
            <person name="Dugan-Rocha S."/>
            <person name="Ding Y."/>
            <person name="Chen G."/>
            <person name="Hawes A."/>
            <person name="Holder M."/>
            <person name="Jhangiani S."/>
            <person name="Johnson A."/>
            <person name="Khan Z."/>
            <person name="Li Z."/>
            <person name="Liu W."/>
            <person name="Liu X."/>
            <person name="Perez L."/>
            <person name="Shen H."/>
            <person name="Wang Q."/>
            <person name="Watt J."/>
            <person name="Xi L."/>
            <person name="Xin Y."/>
            <person name="Zhou J."/>
            <person name="Deng J."/>
            <person name="Jiang H."/>
            <person name="Liu Y."/>
            <person name="Qu J."/>
            <person name="Song X.-Z."/>
            <person name="Zhang L."/>
            <person name="Villasana D."/>
            <person name="Johnson A."/>
            <person name="Liu J."/>
            <person name="Liyanage D."/>
            <person name="Lorensuhewa L."/>
            <person name="Robinson T."/>
            <person name="Song A."/>
            <person name="Song B.-B."/>
            <person name="Dinh H."/>
            <person name="Thornton R."/>
            <person name="Coyle M."/>
            <person name="Francisco L."/>
            <person name="Jackson L."/>
            <person name="Javaid M."/>
            <person name="Korchina V."/>
            <person name="Kovar C."/>
            <person name="Mata R."/>
            <person name="Mathew T."/>
            <person name="Ngo R."/>
            <person name="Nguyen L."/>
            <person name="Nguyen N."/>
            <person name="Okwuonu G."/>
            <person name="Ongeri F."/>
            <person name="Pham C."/>
            <person name="Simmons D."/>
            <person name="Wilczek-Boney K."/>
            <person name="Hale W."/>
            <person name="Jakkamsetti A."/>
            <person name="Pham P."/>
            <person name="Ruth R."/>
            <person name="San Lucas F."/>
            <person name="Warren J."/>
            <person name="Zhang J."/>
            <person name="Zhao Z."/>
            <person name="Zhou C."/>
            <person name="Zhu D."/>
            <person name="Lee S."/>
            <person name="Bess C."/>
            <person name="Blankenburg K."/>
            <person name="Forbes L."/>
            <person name="Fu Q."/>
            <person name="Gubbala S."/>
            <person name="Hirani K."/>
            <person name="Jayaseelan J.C."/>
            <person name="Lara F."/>
            <person name="Munidasa M."/>
            <person name="Palculict T."/>
            <person name="Patil S."/>
            <person name="Pu L.-L."/>
            <person name="Saada N."/>
            <person name="Tang L."/>
            <person name="Weissenberger G."/>
            <person name="Zhu Y."/>
            <person name="Hemphill L."/>
            <person name="Shang Y."/>
            <person name="Youmans B."/>
            <person name="Ayvaz T."/>
            <person name="Ross M."/>
            <person name="Santibanez J."/>
            <person name="Aqrawi P."/>
            <person name="Gross S."/>
            <person name="Joshi V."/>
            <person name="Fowler G."/>
            <person name="Nazareth L."/>
            <person name="Reid J."/>
            <person name="Worley K."/>
            <person name="Petrosino J."/>
            <person name="Highlander S."/>
            <person name="Gibbs R."/>
        </authorList>
    </citation>
    <scope>NUCLEOTIDE SEQUENCE [LARGE SCALE GENOMIC DNA]</scope>
    <source>
        <strain evidence="2">ATCC 33707</strain>
    </source>
</reference>
<proteinExistence type="predicted"/>
<accession>E9SW63</accession>
<evidence type="ECO:0000313" key="3">
    <source>
        <dbReference type="Proteomes" id="UP000004245"/>
    </source>
</evidence>
<gene>
    <name evidence="2" type="ORF">HMPREF0724_10363</name>
</gene>